<comment type="subcellular location">
    <subcellularLocation>
        <location evidence="1">Endoplasmic reticulum</location>
    </subcellularLocation>
</comment>
<dbReference type="PANTHER" id="PTHR43899:SF25">
    <property type="entry name" value="ENOYL-(ACYL CARRIER) REDUCTASE"/>
    <property type="match status" value="1"/>
</dbReference>
<dbReference type="PRINTS" id="PR00081">
    <property type="entry name" value="GDHRDH"/>
</dbReference>
<dbReference type="InterPro" id="IPR051019">
    <property type="entry name" value="VLCFA-Steroid_DH"/>
</dbReference>
<evidence type="ECO:0000313" key="7">
    <source>
        <dbReference type="Proteomes" id="UP000289738"/>
    </source>
</evidence>
<dbReference type="FunFam" id="3.40.50.720:FF:000137">
    <property type="entry name" value="Hydroxysteroid (17-beta) dehydrogenase 3"/>
    <property type="match status" value="1"/>
</dbReference>
<keyword evidence="7" id="KW-1185">Reference proteome</keyword>
<evidence type="ECO:0000256" key="5">
    <source>
        <dbReference type="SAM" id="Phobius"/>
    </source>
</evidence>
<proteinExistence type="inferred from homology"/>
<comment type="caution">
    <text evidence="6">The sequence shown here is derived from an EMBL/GenBank/DDBJ whole genome shotgun (WGS) entry which is preliminary data.</text>
</comment>
<dbReference type="PROSITE" id="PS00061">
    <property type="entry name" value="ADH_SHORT"/>
    <property type="match status" value="1"/>
</dbReference>
<keyword evidence="3" id="KW-0560">Oxidoreductase</keyword>
<evidence type="ECO:0000313" key="6">
    <source>
        <dbReference type="EMBL" id="RYR35323.1"/>
    </source>
</evidence>
<dbReference type="InterPro" id="IPR036291">
    <property type="entry name" value="NAD(P)-bd_dom_sf"/>
</dbReference>
<evidence type="ECO:0000256" key="1">
    <source>
        <dbReference type="ARBA" id="ARBA00004240"/>
    </source>
</evidence>
<dbReference type="Pfam" id="PF00106">
    <property type="entry name" value="adh_short"/>
    <property type="match status" value="1"/>
</dbReference>
<evidence type="ECO:0008006" key="8">
    <source>
        <dbReference type="Google" id="ProtNLM"/>
    </source>
</evidence>
<feature type="transmembrane region" description="Helical" evidence="5">
    <location>
        <begin position="6"/>
        <end position="24"/>
    </location>
</feature>
<dbReference type="CDD" id="cd05356">
    <property type="entry name" value="17beta-HSD1_like_SDR_c"/>
    <property type="match status" value="1"/>
</dbReference>
<evidence type="ECO:0000256" key="3">
    <source>
        <dbReference type="ARBA" id="ARBA00023002"/>
    </source>
</evidence>
<keyword evidence="5" id="KW-0472">Membrane</keyword>
<name>A0A445B9H0_ARAHY</name>
<protein>
    <recommendedName>
        <fullName evidence="8">Very-long-chain 3-oxoacyl-CoA reductase</fullName>
    </recommendedName>
</protein>
<dbReference type="InterPro" id="IPR002347">
    <property type="entry name" value="SDR_fam"/>
</dbReference>
<accession>A0A445B9H0</accession>
<dbReference type="GO" id="GO:0005783">
    <property type="term" value="C:endoplasmic reticulum"/>
    <property type="evidence" value="ECO:0007669"/>
    <property type="project" value="UniProtKB-SubCell"/>
</dbReference>
<dbReference type="Proteomes" id="UP000289738">
    <property type="component" value="Chromosome A10"/>
</dbReference>
<gene>
    <name evidence="6" type="ORF">Ahy_A10g050484</name>
</gene>
<keyword evidence="5" id="KW-0812">Transmembrane</keyword>
<dbReference type="EMBL" id="SDMP01000010">
    <property type="protein sequence ID" value="RYR35323.1"/>
    <property type="molecule type" value="Genomic_DNA"/>
</dbReference>
<evidence type="ECO:0000256" key="4">
    <source>
        <dbReference type="RuleBase" id="RU000363"/>
    </source>
</evidence>
<dbReference type="GO" id="GO:0045703">
    <property type="term" value="F:ketoreductase activity"/>
    <property type="evidence" value="ECO:0007669"/>
    <property type="project" value="TreeGrafter"/>
</dbReference>
<dbReference type="Gramene" id="arahy.Tifrunner.gnm2.ann2.Ah10g091800.1">
    <property type="protein sequence ID" value="arahy.Tifrunner.gnm2.ann2.Ah10g091800.1-CDS"/>
    <property type="gene ID" value="arahy.Tifrunner.gnm2.ann2.Ah10g091800"/>
</dbReference>
<reference evidence="6 7" key="1">
    <citation type="submission" date="2019-01" db="EMBL/GenBank/DDBJ databases">
        <title>Sequencing of cultivated peanut Arachis hypogaea provides insights into genome evolution and oil improvement.</title>
        <authorList>
            <person name="Chen X."/>
        </authorList>
    </citation>
    <scope>NUCLEOTIDE SEQUENCE [LARGE SCALE GENOMIC DNA]</scope>
    <source>
        <strain evidence="7">cv. Fuhuasheng</strain>
        <tissue evidence="6">Leaves</tissue>
    </source>
</reference>
<dbReference type="STRING" id="3818.A0A445B9H0"/>
<keyword evidence="5" id="KW-1133">Transmembrane helix</keyword>
<keyword evidence="2" id="KW-0521">NADP</keyword>
<dbReference type="PIRSF" id="PIRSF000126">
    <property type="entry name" value="11-beta-HSD1"/>
    <property type="match status" value="1"/>
</dbReference>
<sequence length="320" mass="36071">MELIDLFMVSTTALGFIFVLKNLFNFVKWVWRMFFRAPKNLRDYGSWAIITGSTDGIGKAMALELASKGLNLLLLGRNPTKLEATSNEIREKNNKVSVEVKCLVVDFEKENGERIKERVEEAIEGLDVGILVNSAGLAYRYARFFHEVDSNLINSIIKVNVEGTTWITKAVIQKMVDKKKGAIINMGSGSTVVLPSYPLVTLYAATKAYLAMLSRSISLEYKQQGIDIQCQAPLFVSTKMTKMGSSVFVPTAEKYIKSCTRWIGYESVVEPYLLHSLQGFFIRAIPDPLVDSYLLRYFLYWRKRGLLKDSNTSNNLPPSS</sequence>
<dbReference type="SUPFAM" id="SSF51735">
    <property type="entry name" value="NAD(P)-binding Rossmann-fold domains"/>
    <property type="match status" value="1"/>
</dbReference>
<dbReference type="OrthoDB" id="5545019at2759"/>
<evidence type="ECO:0000256" key="2">
    <source>
        <dbReference type="ARBA" id="ARBA00022857"/>
    </source>
</evidence>
<comment type="similarity">
    <text evidence="4">Belongs to the short-chain dehydrogenases/reductases (SDR) family.</text>
</comment>
<dbReference type="InterPro" id="IPR020904">
    <property type="entry name" value="Sc_DH/Rdtase_CS"/>
</dbReference>
<dbReference type="Gene3D" id="3.40.50.720">
    <property type="entry name" value="NAD(P)-binding Rossmann-like Domain"/>
    <property type="match status" value="1"/>
</dbReference>
<dbReference type="PRINTS" id="PR00080">
    <property type="entry name" value="SDRFAMILY"/>
</dbReference>
<organism evidence="6 7">
    <name type="scientific">Arachis hypogaea</name>
    <name type="common">Peanut</name>
    <dbReference type="NCBI Taxonomy" id="3818"/>
    <lineage>
        <taxon>Eukaryota</taxon>
        <taxon>Viridiplantae</taxon>
        <taxon>Streptophyta</taxon>
        <taxon>Embryophyta</taxon>
        <taxon>Tracheophyta</taxon>
        <taxon>Spermatophyta</taxon>
        <taxon>Magnoliopsida</taxon>
        <taxon>eudicotyledons</taxon>
        <taxon>Gunneridae</taxon>
        <taxon>Pentapetalae</taxon>
        <taxon>rosids</taxon>
        <taxon>fabids</taxon>
        <taxon>Fabales</taxon>
        <taxon>Fabaceae</taxon>
        <taxon>Papilionoideae</taxon>
        <taxon>50 kb inversion clade</taxon>
        <taxon>dalbergioids sensu lato</taxon>
        <taxon>Dalbergieae</taxon>
        <taxon>Pterocarpus clade</taxon>
        <taxon>Arachis</taxon>
    </lineage>
</organism>
<dbReference type="SMR" id="A0A445B9H0"/>
<dbReference type="PANTHER" id="PTHR43899">
    <property type="entry name" value="RH59310P"/>
    <property type="match status" value="1"/>
</dbReference>
<dbReference type="AlphaFoldDB" id="A0A445B9H0"/>